<evidence type="ECO:0000256" key="3">
    <source>
        <dbReference type="ARBA" id="ARBA00022741"/>
    </source>
</evidence>
<evidence type="ECO:0000313" key="9">
    <source>
        <dbReference type="Proteomes" id="UP000030854"/>
    </source>
</evidence>
<dbReference type="GO" id="GO:0000307">
    <property type="term" value="C:cyclin-dependent protein kinase holoenzyme complex"/>
    <property type="evidence" value="ECO:0007669"/>
    <property type="project" value="TreeGrafter"/>
</dbReference>
<dbReference type="GO" id="GO:0010389">
    <property type="term" value="P:regulation of G2/M transition of mitotic cell cycle"/>
    <property type="evidence" value="ECO:0007669"/>
    <property type="project" value="TreeGrafter"/>
</dbReference>
<dbReference type="SUPFAM" id="SSF56112">
    <property type="entry name" value="Protein kinase-like (PK-like)"/>
    <property type="match status" value="1"/>
</dbReference>
<dbReference type="GO" id="GO:0005524">
    <property type="term" value="F:ATP binding"/>
    <property type="evidence" value="ECO:0007669"/>
    <property type="project" value="UniProtKB-KW"/>
</dbReference>
<dbReference type="PROSITE" id="PS00108">
    <property type="entry name" value="PROTEIN_KINASE_ST"/>
    <property type="match status" value="1"/>
</dbReference>
<feature type="domain" description="Protein kinase" evidence="7">
    <location>
        <begin position="82"/>
        <end position="369"/>
    </location>
</feature>
<name>A0A0B1P3R5_UNCNE</name>
<evidence type="ECO:0000256" key="1">
    <source>
        <dbReference type="ARBA" id="ARBA00006485"/>
    </source>
</evidence>
<organism evidence="8 9">
    <name type="scientific">Uncinula necator</name>
    <name type="common">Grape powdery mildew</name>
    <dbReference type="NCBI Taxonomy" id="52586"/>
    <lineage>
        <taxon>Eukaryota</taxon>
        <taxon>Fungi</taxon>
        <taxon>Dikarya</taxon>
        <taxon>Ascomycota</taxon>
        <taxon>Pezizomycotina</taxon>
        <taxon>Leotiomycetes</taxon>
        <taxon>Erysiphales</taxon>
        <taxon>Erysiphaceae</taxon>
        <taxon>Erysiphe</taxon>
    </lineage>
</organism>
<proteinExistence type="inferred from homology"/>
<comment type="similarity">
    <text evidence="1">Belongs to the protein kinase superfamily. CMGC Ser/Thr protein kinase family. CDC2/CDKX subfamily.</text>
</comment>
<dbReference type="GO" id="GO:0007165">
    <property type="term" value="P:signal transduction"/>
    <property type="evidence" value="ECO:0007669"/>
    <property type="project" value="TreeGrafter"/>
</dbReference>
<evidence type="ECO:0000256" key="4">
    <source>
        <dbReference type="ARBA" id="ARBA00022840"/>
    </source>
</evidence>
<dbReference type="GO" id="GO:0004693">
    <property type="term" value="F:cyclin-dependent protein serine/threonine kinase activity"/>
    <property type="evidence" value="ECO:0007669"/>
    <property type="project" value="UniProtKB-EC"/>
</dbReference>
<gene>
    <name evidence="8" type="ORF">EV44_g1716</name>
</gene>
<dbReference type="Pfam" id="PF00069">
    <property type="entry name" value="Pkinase"/>
    <property type="match status" value="1"/>
</dbReference>
<dbReference type="PANTHER" id="PTHR24056">
    <property type="entry name" value="CELL DIVISION PROTEIN KINASE"/>
    <property type="match status" value="1"/>
</dbReference>
<dbReference type="InterPro" id="IPR050108">
    <property type="entry name" value="CDK"/>
</dbReference>
<dbReference type="Gene3D" id="1.10.510.10">
    <property type="entry name" value="Transferase(Phosphotransferase) domain 1"/>
    <property type="match status" value="1"/>
</dbReference>
<sequence length="370" mass="41702">MWKSSVGFAIANSDVSKKALEREQREDSHKIAILQERDAFNKSESRDSYDLACKNFSNQNPQCDKINLESEPESPGISIGDYENCHLISSGFSSDVYRCGKAALKVIRQTHNIEPHNPELEIKILSSLSHPSIIKFIKSFRNSENFLVIVFPYQPLALCDLYSDQAIPKTLLRAIFKDIFSGLKYLHDRKIIHRDIKPSNILLASSSGPARICDFGTAWHPVLSLPFEPSSHKFLEVGSTAYRAPETLFGNRAYDTSLDLWACGAVLAESLRNPPKPLFQSREAHEDGNQLCLILSMFKTLGTPTKESWPEACAFSTPPFEWYKEFPKRDWSVILTGVDSLGIDLVSNLVVWESNMRLTAANVLDHAFFQ</sequence>
<dbReference type="InterPro" id="IPR000719">
    <property type="entry name" value="Prot_kinase_dom"/>
</dbReference>
<dbReference type="GO" id="GO:0005737">
    <property type="term" value="C:cytoplasm"/>
    <property type="evidence" value="ECO:0007669"/>
    <property type="project" value="TreeGrafter"/>
</dbReference>
<comment type="catalytic activity">
    <reaction evidence="5">
        <text>L-threonyl-[protein] + ATP = O-phospho-L-threonyl-[protein] + ADP + H(+)</text>
        <dbReference type="Rhea" id="RHEA:46608"/>
        <dbReference type="Rhea" id="RHEA-COMP:11060"/>
        <dbReference type="Rhea" id="RHEA-COMP:11605"/>
        <dbReference type="ChEBI" id="CHEBI:15378"/>
        <dbReference type="ChEBI" id="CHEBI:30013"/>
        <dbReference type="ChEBI" id="CHEBI:30616"/>
        <dbReference type="ChEBI" id="CHEBI:61977"/>
        <dbReference type="ChEBI" id="CHEBI:456216"/>
        <dbReference type="EC" id="2.7.11.22"/>
    </reaction>
</comment>
<dbReference type="EC" id="2.7.11.22" evidence="2"/>
<reference evidence="8 9" key="1">
    <citation type="journal article" date="2014" name="BMC Genomics">
        <title>Adaptive genomic structural variation in the grape powdery mildew pathogen, Erysiphe necator.</title>
        <authorList>
            <person name="Jones L."/>
            <person name="Riaz S."/>
            <person name="Morales-Cruz A."/>
            <person name="Amrine K.C."/>
            <person name="McGuire B."/>
            <person name="Gubler W.D."/>
            <person name="Walker M.A."/>
            <person name="Cantu D."/>
        </authorList>
    </citation>
    <scope>NUCLEOTIDE SEQUENCE [LARGE SCALE GENOMIC DNA]</scope>
    <source>
        <strain evidence="9">c</strain>
    </source>
</reference>
<dbReference type="GO" id="GO:0030332">
    <property type="term" value="F:cyclin binding"/>
    <property type="evidence" value="ECO:0007669"/>
    <property type="project" value="TreeGrafter"/>
</dbReference>
<dbReference type="GO" id="GO:0000082">
    <property type="term" value="P:G1/S transition of mitotic cell cycle"/>
    <property type="evidence" value="ECO:0007669"/>
    <property type="project" value="TreeGrafter"/>
</dbReference>
<dbReference type="InterPro" id="IPR008271">
    <property type="entry name" value="Ser/Thr_kinase_AS"/>
</dbReference>
<keyword evidence="8" id="KW-0132">Cell division</keyword>
<dbReference type="OMA" id="FELWTVF"/>
<accession>A0A0B1P3R5</accession>
<dbReference type="PANTHER" id="PTHR24056:SF576">
    <property type="entry name" value="SERINE_THREONINE-PROTEIN KINASE CSK1"/>
    <property type="match status" value="1"/>
</dbReference>
<evidence type="ECO:0000259" key="7">
    <source>
        <dbReference type="PROSITE" id="PS50011"/>
    </source>
</evidence>
<evidence type="ECO:0000256" key="5">
    <source>
        <dbReference type="ARBA" id="ARBA00047811"/>
    </source>
</evidence>
<dbReference type="EMBL" id="JNVN01001529">
    <property type="protein sequence ID" value="KHJ33292.1"/>
    <property type="molecule type" value="Genomic_DNA"/>
</dbReference>
<evidence type="ECO:0000256" key="6">
    <source>
        <dbReference type="ARBA" id="ARBA00048367"/>
    </source>
</evidence>
<dbReference type="GO" id="GO:0051301">
    <property type="term" value="P:cell division"/>
    <property type="evidence" value="ECO:0007669"/>
    <property type="project" value="UniProtKB-KW"/>
</dbReference>
<keyword evidence="8" id="KW-0131">Cell cycle</keyword>
<keyword evidence="8" id="KW-0418">Kinase</keyword>
<dbReference type="GO" id="GO:0010468">
    <property type="term" value="P:regulation of gene expression"/>
    <property type="evidence" value="ECO:0007669"/>
    <property type="project" value="TreeGrafter"/>
</dbReference>
<dbReference type="InterPro" id="IPR011009">
    <property type="entry name" value="Kinase-like_dom_sf"/>
</dbReference>
<dbReference type="GO" id="GO:0005634">
    <property type="term" value="C:nucleus"/>
    <property type="evidence" value="ECO:0007669"/>
    <property type="project" value="TreeGrafter"/>
</dbReference>
<keyword evidence="8" id="KW-0808">Transferase</keyword>
<keyword evidence="4" id="KW-0067">ATP-binding</keyword>
<dbReference type="PROSITE" id="PS50011">
    <property type="entry name" value="PROTEIN_KINASE_DOM"/>
    <property type="match status" value="1"/>
</dbReference>
<dbReference type="Gene3D" id="3.30.200.20">
    <property type="entry name" value="Phosphorylase Kinase, domain 1"/>
    <property type="match status" value="1"/>
</dbReference>
<dbReference type="HOGENOM" id="CLU_000288_181_6_1"/>
<keyword evidence="9" id="KW-1185">Reference proteome</keyword>
<dbReference type="STRING" id="52586.A0A0B1P3R5"/>
<dbReference type="AlphaFoldDB" id="A0A0B1P3R5"/>
<comment type="catalytic activity">
    <reaction evidence="6">
        <text>L-seryl-[protein] + ATP = O-phospho-L-seryl-[protein] + ADP + H(+)</text>
        <dbReference type="Rhea" id="RHEA:17989"/>
        <dbReference type="Rhea" id="RHEA-COMP:9863"/>
        <dbReference type="Rhea" id="RHEA-COMP:11604"/>
        <dbReference type="ChEBI" id="CHEBI:15378"/>
        <dbReference type="ChEBI" id="CHEBI:29999"/>
        <dbReference type="ChEBI" id="CHEBI:30616"/>
        <dbReference type="ChEBI" id="CHEBI:83421"/>
        <dbReference type="ChEBI" id="CHEBI:456216"/>
        <dbReference type="EC" id="2.7.11.22"/>
    </reaction>
</comment>
<evidence type="ECO:0000313" key="8">
    <source>
        <dbReference type="EMBL" id="KHJ33292.1"/>
    </source>
</evidence>
<evidence type="ECO:0000256" key="2">
    <source>
        <dbReference type="ARBA" id="ARBA00012425"/>
    </source>
</evidence>
<dbReference type="Proteomes" id="UP000030854">
    <property type="component" value="Unassembled WGS sequence"/>
</dbReference>
<keyword evidence="3" id="KW-0547">Nucleotide-binding</keyword>
<comment type="caution">
    <text evidence="8">The sequence shown here is derived from an EMBL/GenBank/DDBJ whole genome shotgun (WGS) entry which is preliminary data.</text>
</comment>
<protein>
    <recommendedName>
        <fullName evidence="2">cyclin-dependent kinase</fullName>
        <ecNumber evidence="2">2.7.11.22</ecNumber>
    </recommendedName>
</protein>
<dbReference type="SMART" id="SM00220">
    <property type="entry name" value="S_TKc"/>
    <property type="match status" value="1"/>
</dbReference>